<dbReference type="Proteomes" id="UP000821845">
    <property type="component" value="Chromosome 1"/>
</dbReference>
<reference evidence="1" key="1">
    <citation type="submission" date="2020-05" db="EMBL/GenBank/DDBJ databases">
        <title>Large-scale comparative analyses of tick genomes elucidate their genetic diversity and vector capacities.</title>
        <authorList>
            <person name="Jia N."/>
            <person name="Wang J."/>
            <person name="Shi W."/>
            <person name="Du L."/>
            <person name="Sun Y."/>
            <person name="Zhan W."/>
            <person name="Jiang J."/>
            <person name="Wang Q."/>
            <person name="Zhang B."/>
            <person name="Ji P."/>
            <person name="Sakyi L.B."/>
            <person name="Cui X."/>
            <person name="Yuan T."/>
            <person name="Jiang B."/>
            <person name="Yang W."/>
            <person name="Lam T.T.-Y."/>
            <person name="Chang Q."/>
            <person name="Ding S."/>
            <person name="Wang X."/>
            <person name="Zhu J."/>
            <person name="Ruan X."/>
            <person name="Zhao L."/>
            <person name="Wei J."/>
            <person name="Que T."/>
            <person name="Du C."/>
            <person name="Cheng J."/>
            <person name="Dai P."/>
            <person name="Han X."/>
            <person name="Huang E."/>
            <person name="Gao Y."/>
            <person name="Liu J."/>
            <person name="Shao H."/>
            <person name="Ye R."/>
            <person name="Li L."/>
            <person name="Wei W."/>
            <person name="Wang X."/>
            <person name="Wang C."/>
            <person name="Yang T."/>
            <person name="Huo Q."/>
            <person name="Li W."/>
            <person name="Guo W."/>
            <person name="Chen H."/>
            <person name="Zhou L."/>
            <person name="Ni X."/>
            <person name="Tian J."/>
            <person name="Zhou Y."/>
            <person name="Sheng Y."/>
            <person name="Liu T."/>
            <person name="Pan Y."/>
            <person name="Xia L."/>
            <person name="Li J."/>
            <person name="Zhao F."/>
            <person name="Cao W."/>
        </authorList>
    </citation>
    <scope>NUCLEOTIDE SEQUENCE</scope>
    <source>
        <strain evidence="1">Hyas-2018</strain>
    </source>
</reference>
<evidence type="ECO:0000313" key="2">
    <source>
        <dbReference type="Proteomes" id="UP000821845"/>
    </source>
</evidence>
<name>A0ACB7TPC3_HYAAI</name>
<evidence type="ECO:0000313" key="1">
    <source>
        <dbReference type="EMBL" id="KAH6947961.1"/>
    </source>
</evidence>
<proteinExistence type="predicted"/>
<accession>A0ACB7TPC3</accession>
<comment type="caution">
    <text evidence="1">The sequence shown here is derived from an EMBL/GenBank/DDBJ whole genome shotgun (WGS) entry which is preliminary data.</text>
</comment>
<sequence length="123" mass="14174">MRQRPFMPPPPPMPFVIPSNKTTRPVEDRKDDANRPTAPSAGWSERWKSKARRQSKDLPSDPVVPIRPVKEIDGSYKVLHVTVAVLALAVVGLIFQVFSLWVRVNNIGENFCNRHYCIWFFCR</sequence>
<dbReference type="EMBL" id="CM023481">
    <property type="protein sequence ID" value="KAH6947961.1"/>
    <property type="molecule type" value="Genomic_DNA"/>
</dbReference>
<organism evidence="1 2">
    <name type="scientific">Hyalomma asiaticum</name>
    <name type="common">Tick</name>
    <dbReference type="NCBI Taxonomy" id="266040"/>
    <lineage>
        <taxon>Eukaryota</taxon>
        <taxon>Metazoa</taxon>
        <taxon>Ecdysozoa</taxon>
        <taxon>Arthropoda</taxon>
        <taxon>Chelicerata</taxon>
        <taxon>Arachnida</taxon>
        <taxon>Acari</taxon>
        <taxon>Parasitiformes</taxon>
        <taxon>Ixodida</taxon>
        <taxon>Ixodoidea</taxon>
        <taxon>Ixodidae</taxon>
        <taxon>Hyalomminae</taxon>
        <taxon>Hyalomma</taxon>
    </lineage>
</organism>
<gene>
    <name evidence="1" type="ORF">HPB50_022237</name>
</gene>
<protein>
    <submittedName>
        <fullName evidence="1">Uncharacterized protein</fullName>
    </submittedName>
</protein>
<keyword evidence="2" id="KW-1185">Reference proteome</keyword>